<dbReference type="AlphaFoldDB" id="A0A5C5WQ70"/>
<feature type="compositionally biased region" description="Polar residues" evidence="1">
    <location>
        <begin position="57"/>
        <end position="73"/>
    </location>
</feature>
<evidence type="ECO:0000313" key="3">
    <source>
        <dbReference type="Proteomes" id="UP000316598"/>
    </source>
</evidence>
<accession>A0A5C5WQ70</accession>
<feature type="region of interest" description="Disordered" evidence="1">
    <location>
        <begin position="118"/>
        <end position="153"/>
    </location>
</feature>
<sequence length="422" mass="43784">MTVSPNRPNNDSRWQAGKPASTANAAELGSTDLPPTLFQLRDLTPTARGAEAKASSFAEQPASSAIETAQRNEFASAESPSFGFSADRYQDLGLGRPAPEALGDNAFAEHVRSEAGFGQNGNLDHMVSSEQDANQQTEVRSAGHRRDEGQPAGRSWMETVVAHRKGVVLLLIVVVAAVWTSRRGSSTPEDQFAASESVLDFDAGEIVVSDELGISAPSGEQVPLDSVSSTKMASGSSTSGLMTPSSQTPSAARPSDASVAHGAAPSYNLAGDSASAAHAHTDHGVPGENSRVRPEPTRPDQMDATVSLGSPAVSTIASNDAASSESVVEPSDESLTRSGFDSSNFAQSSSSDGSVIRPASSRMPNRPSIDAPSLEELEMAARAADSAPMQFDAAYEESATPAGVADWLQYLPPMPSVAPDAS</sequence>
<protein>
    <submittedName>
        <fullName evidence="2">Uncharacterized protein</fullName>
    </submittedName>
</protein>
<feature type="compositionally biased region" description="Low complexity" evidence="1">
    <location>
        <begin position="320"/>
        <end position="329"/>
    </location>
</feature>
<feature type="compositionally biased region" description="Polar residues" evidence="1">
    <location>
        <begin position="241"/>
        <end position="250"/>
    </location>
</feature>
<feature type="region of interest" description="Disordered" evidence="1">
    <location>
        <begin position="212"/>
        <end position="373"/>
    </location>
</feature>
<comment type="caution">
    <text evidence="2">The sequence shown here is derived from an EMBL/GenBank/DDBJ whole genome shotgun (WGS) entry which is preliminary data.</text>
</comment>
<feature type="compositionally biased region" description="Low complexity" evidence="1">
    <location>
        <begin position="226"/>
        <end position="240"/>
    </location>
</feature>
<feature type="region of interest" description="Disordered" evidence="1">
    <location>
        <begin position="1"/>
        <end position="80"/>
    </location>
</feature>
<feature type="compositionally biased region" description="Low complexity" evidence="1">
    <location>
        <begin position="338"/>
        <end position="354"/>
    </location>
</feature>
<feature type="compositionally biased region" description="Basic and acidic residues" evidence="1">
    <location>
        <begin position="279"/>
        <end position="301"/>
    </location>
</feature>
<gene>
    <name evidence="2" type="ORF">Pla22_06620</name>
</gene>
<reference evidence="2 3" key="1">
    <citation type="submission" date="2019-02" db="EMBL/GenBank/DDBJ databases">
        <title>Deep-cultivation of Planctomycetes and their phenomic and genomic characterization uncovers novel biology.</title>
        <authorList>
            <person name="Wiegand S."/>
            <person name="Jogler M."/>
            <person name="Boedeker C."/>
            <person name="Pinto D."/>
            <person name="Vollmers J."/>
            <person name="Rivas-Marin E."/>
            <person name="Kohn T."/>
            <person name="Peeters S.H."/>
            <person name="Heuer A."/>
            <person name="Rast P."/>
            <person name="Oberbeckmann S."/>
            <person name="Bunk B."/>
            <person name="Jeske O."/>
            <person name="Meyerdierks A."/>
            <person name="Storesund J.E."/>
            <person name="Kallscheuer N."/>
            <person name="Luecker S."/>
            <person name="Lage O.M."/>
            <person name="Pohl T."/>
            <person name="Merkel B.J."/>
            <person name="Hornburger P."/>
            <person name="Mueller R.-W."/>
            <person name="Bruemmer F."/>
            <person name="Labrenz M."/>
            <person name="Spormann A.M."/>
            <person name="Op Den Camp H."/>
            <person name="Overmann J."/>
            <person name="Amann R."/>
            <person name="Jetten M.S.M."/>
            <person name="Mascher T."/>
            <person name="Medema M.H."/>
            <person name="Devos D.P."/>
            <person name="Kaster A.-K."/>
            <person name="Ovreas L."/>
            <person name="Rohde M."/>
            <person name="Galperin M.Y."/>
            <person name="Jogler C."/>
        </authorList>
    </citation>
    <scope>NUCLEOTIDE SEQUENCE [LARGE SCALE GENOMIC DNA]</scope>
    <source>
        <strain evidence="2 3">Pla22</strain>
    </source>
</reference>
<keyword evidence="3" id="KW-1185">Reference proteome</keyword>
<name>A0A5C5WQ70_9BACT</name>
<dbReference type="Proteomes" id="UP000316598">
    <property type="component" value="Unassembled WGS sequence"/>
</dbReference>
<feature type="compositionally biased region" description="Polar residues" evidence="1">
    <location>
        <begin position="1"/>
        <end position="13"/>
    </location>
</feature>
<proteinExistence type="predicted"/>
<evidence type="ECO:0000256" key="1">
    <source>
        <dbReference type="SAM" id="MobiDB-lite"/>
    </source>
</evidence>
<evidence type="ECO:0000313" key="2">
    <source>
        <dbReference type="EMBL" id="TWT53034.1"/>
    </source>
</evidence>
<dbReference type="EMBL" id="SJPI01000001">
    <property type="protein sequence ID" value="TWT53034.1"/>
    <property type="molecule type" value="Genomic_DNA"/>
</dbReference>
<feature type="compositionally biased region" description="Polar residues" evidence="1">
    <location>
        <begin position="128"/>
        <end position="139"/>
    </location>
</feature>
<dbReference type="RefSeq" id="WP_146513318.1">
    <property type="nucleotide sequence ID" value="NZ_SJPI01000001.1"/>
</dbReference>
<organism evidence="2 3">
    <name type="scientific">Rubripirellula amarantea</name>
    <dbReference type="NCBI Taxonomy" id="2527999"/>
    <lineage>
        <taxon>Bacteria</taxon>
        <taxon>Pseudomonadati</taxon>
        <taxon>Planctomycetota</taxon>
        <taxon>Planctomycetia</taxon>
        <taxon>Pirellulales</taxon>
        <taxon>Pirellulaceae</taxon>
        <taxon>Rubripirellula</taxon>
    </lineage>
</organism>